<proteinExistence type="predicted"/>
<dbReference type="EMBL" id="JBHFFA010000004">
    <property type="protein sequence ID" value="KAL2632402.1"/>
    <property type="molecule type" value="Genomic_DNA"/>
</dbReference>
<reference evidence="1 2" key="1">
    <citation type="submission" date="2024-09" db="EMBL/GenBank/DDBJ databases">
        <title>Chromosome-scale assembly of Riccia fluitans.</title>
        <authorList>
            <person name="Paukszto L."/>
            <person name="Sawicki J."/>
            <person name="Karawczyk K."/>
            <person name="Piernik-Szablinska J."/>
            <person name="Szczecinska M."/>
            <person name="Mazdziarz M."/>
        </authorList>
    </citation>
    <scope>NUCLEOTIDE SEQUENCE [LARGE SCALE GENOMIC DNA]</scope>
    <source>
        <strain evidence="1">Rf_01</strain>
        <tissue evidence="1">Aerial parts of the thallus</tissue>
    </source>
</reference>
<organism evidence="1 2">
    <name type="scientific">Riccia fluitans</name>
    <dbReference type="NCBI Taxonomy" id="41844"/>
    <lineage>
        <taxon>Eukaryota</taxon>
        <taxon>Viridiplantae</taxon>
        <taxon>Streptophyta</taxon>
        <taxon>Embryophyta</taxon>
        <taxon>Marchantiophyta</taxon>
        <taxon>Marchantiopsida</taxon>
        <taxon>Marchantiidae</taxon>
        <taxon>Marchantiales</taxon>
        <taxon>Ricciaceae</taxon>
        <taxon>Riccia</taxon>
    </lineage>
</organism>
<comment type="caution">
    <text evidence="1">The sequence shown here is derived from an EMBL/GenBank/DDBJ whole genome shotgun (WGS) entry which is preliminary data.</text>
</comment>
<dbReference type="AlphaFoldDB" id="A0ABD1YNQ0"/>
<protein>
    <submittedName>
        <fullName evidence="1">Uncharacterized protein</fullName>
    </submittedName>
</protein>
<evidence type="ECO:0000313" key="1">
    <source>
        <dbReference type="EMBL" id="KAL2632402.1"/>
    </source>
</evidence>
<gene>
    <name evidence="1" type="ORF">R1flu_017088</name>
</gene>
<sequence length="78" mass="9231">MLNVSRSKDHEGFDYTKFHLHEHVRRMGQRIAQQEGRSYYVLSSSLQSDDYPYDDQIISRKAKRSERLLDTVSRLATI</sequence>
<evidence type="ECO:0000313" key="2">
    <source>
        <dbReference type="Proteomes" id="UP001605036"/>
    </source>
</evidence>
<dbReference type="Proteomes" id="UP001605036">
    <property type="component" value="Unassembled WGS sequence"/>
</dbReference>
<keyword evidence="2" id="KW-1185">Reference proteome</keyword>
<accession>A0ABD1YNQ0</accession>
<name>A0ABD1YNQ0_9MARC</name>